<reference evidence="2 3" key="1">
    <citation type="submission" date="2020-08" db="EMBL/GenBank/DDBJ databases">
        <title>Genome sequence of Rhizobiales bacterium strain IZ6.</title>
        <authorList>
            <person name="Nakai R."/>
            <person name="Naganuma T."/>
        </authorList>
    </citation>
    <scope>NUCLEOTIDE SEQUENCE [LARGE SCALE GENOMIC DNA]</scope>
    <source>
        <strain evidence="2 3">IZ6</strain>
    </source>
</reference>
<dbReference type="InterPro" id="IPR009579">
    <property type="entry name" value="DUF1192"/>
</dbReference>
<dbReference type="Proteomes" id="UP000515317">
    <property type="component" value="Chromosome"/>
</dbReference>
<protein>
    <recommendedName>
        <fullName evidence="4">DUF1192 domain-containing protein</fullName>
    </recommendedName>
</protein>
<sequence length="65" mass="7327">MGAMPDEDRPIRKVAHEIGQDLYSLSIEDFDERIALLKAEISRLEEARQKKSAQRAAADSVFGPR</sequence>
<evidence type="ECO:0008006" key="4">
    <source>
        <dbReference type="Google" id="ProtNLM"/>
    </source>
</evidence>
<dbReference type="Pfam" id="PF06698">
    <property type="entry name" value="DUF1192"/>
    <property type="match status" value="1"/>
</dbReference>
<dbReference type="EMBL" id="AP023361">
    <property type="protein sequence ID" value="BCJ89847.1"/>
    <property type="molecule type" value="Genomic_DNA"/>
</dbReference>
<evidence type="ECO:0000313" key="3">
    <source>
        <dbReference type="Proteomes" id="UP000515317"/>
    </source>
</evidence>
<gene>
    <name evidence="2" type="ORF">IZ6_05820</name>
</gene>
<proteinExistence type="predicted"/>
<accession>A0A6S6QPI5</accession>
<organism evidence="2 3">
    <name type="scientific">Terrihabitans soli</name>
    <dbReference type="NCBI Taxonomy" id="708113"/>
    <lineage>
        <taxon>Bacteria</taxon>
        <taxon>Pseudomonadati</taxon>
        <taxon>Pseudomonadota</taxon>
        <taxon>Alphaproteobacteria</taxon>
        <taxon>Hyphomicrobiales</taxon>
        <taxon>Terrihabitans</taxon>
    </lineage>
</organism>
<dbReference type="AlphaFoldDB" id="A0A6S6QPI5"/>
<evidence type="ECO:0000256" key="1">
    <source>
        <dbReference type="SAM" id="Coils"/>
    </source>
</evidence>
<keyword evidence="3" id="KW-1185">Reference proteome</keyword>
<feature type="coiled-coil region" evidence="1">
    <location>
        <begin position="27"/>
        <end position="54"/>
    </location>
</feature>
<evidence type="ECO:0000313" key="2">
    <source>
        <dbReference type="EMBL" id="BCJ89847.1"/>
    </source>
</evidence>
<dbReference type="KEGG" id="tso:IZ6_05820"/>
<name>A0A6S6QPI5_9HYPH</name>
<keyword evidence="1" id="KW-0175">Coiled coil</keyword>